<keyword evidence="1" id="KW-0812">Transmembrane</keyword>
<feature type="transmembrane region" description="Helical" evidence="1">
    <location>
        <begin position="266"/>
        <end position="282"/>
    </location>
</feature>
<feature type="transmembrane region" description="Helical" evidence="1">
    <location>
        <begin position="146"/>
        <end position="166"/>
    </location>
</feature>
<comment type="caution">
    <text evidence="2">The sequence shown here is derived from an EMBL/GenBank/DDBJ whole genome shotgun (WGS) entry which is preliminary data.</text>
</comment>
<dbReference type="OrthoDB" id="9811967at2"/>
<keyword evidence="1" id="KW-1133">Transmembrane helix</keyword>
<evidence type="ECO:0000313" key="3">
    <source>
        <dbReference type="Proteomes" id="UP000318126"/>
    </source>
</evidence>
<dbReference type="RefSeq" id="WP_144042347.1">
    <property type="nucleotide sequence ID" value="NZ_BMPL01000045.1"/>
</dbReference>
<dbReference type="PANTHER" id="PTHR38684">
    <property type="entry name" value="PROTEIN AMPE"/>
    <property type="match status" value="1"/>
</dbReference>
<proteinExistence type="predicted"/>
<feature type="transmembrane region" description="Helical" evidence="1">
    <location>
        <begin position="69"/>
        <end position="89"/>
    </location>
</feature>
<dbReference type="GO" id="GO:0005886">
    <property type="term" value="C:plasma membrane"/>
    <property type="evidence" value="ECO:0007669"/>
    <property type="project" value="TreeGrafter"/>
</dbReference>
<keyword evidence="1" id="KW-0472">Membrane</keyword>
<name>A0A553JI94_SHEHA</name>
<reference evidence="3" key="1">
    <citation type="submission" date="2019-07" db="EMBL/GenBank/DDBJ databases">
        <title>Shewanella sp. YLB-08 draft genomic sequence.</title>
        <authorList>
            <person name="Yu L."/>
        </authorList>
    </citation>
    <scope>NUCLEOTIDE SEQUENCE [LARGE SCALE GENOMIC DNA]</scope>
    <source>
        <strain evidence="3">JCM 20706</strain>
    </source>
</reference>
<gene>
    <name evidence="2" type="primary">ampE</name>
    <name evidence="2" type="ORF">FN961_22180</name>
</gene>
<organism evidence="2 3">
    <name type="scientific">Shewanella hanedai</name>
    <name type="common">Alteromonas hanedai</name>
    <dbReference type="NCBI Taxonomy" id="25"/>
    <lineage>
        <taxon>Bacteria</taxon>
        <taxon>Pseudomonadati</taxon>
        <taxon>Pseudomonadota</taxon>
        <taxon>Gammaproteobacteria</taxon>
        <taxon>Alteromonadales</taxon>
        <taxon>Shewanellaceae</taxon>
        <taxon>Shewanella</taxon>
    </lineage>
</organism>
<keyword evidence="3" id="KW-1185">Reference proteome</keyword>
<dbReference type="NCBIfam" id="NF008219">
    <property type="entry name" value="PRK10987.1"/>
    <property type="match status" value="1"/>
</dbReference>
<sequence>MALFSLLVAILIERLKLLPQSWQFDSILNLYSKTLFGDKQLNSDVMMALALVLPAIAVQVMMWAVNGMFWGGLSLILWVAISILCFSHQKQRVLFKRYMLAACRGDTQACYHFADALDPSVSLEAVSETELGAKVGQSAAWLNYRFYGAVAVFLIFLGPAGAVFYCTARYFSDENKEHKLDLPLVDDVLMLLDWLPSRILAFGYVLSGQFSQASARWGQYAFNIRSTARDIVTQVASAAEPEPETSTAPICTQSTLALLQLSKRNFILLLVCLSLLTIFGVVA</sequence>
<dbReference type="EMBL" id="VKGK01000039">
    <property type="protein sequence ID" value="TRY12187.1"/>
    <property type="molecule type" value="Genomic_DNA"/>
</dbReference>
<dbReference type="Proteomes" id="UP000318126">
    <property type="component" value="Unassembled WGS sequence"/>
</dbReference>
<dbReference type="PANTHER" id="PTHR38684:SF1">
    <property type="entry name" value="PROTEIN AMPE"/>
    <property type="match status" value="1"/>
</dbReference>
<dbReference type="AlphaFoldDB" id="A0A553JI94"/>
<protein>
    <submittedName>
        <fullName evidence="2">Beta-lactamase regulator AmpE</fullName>
    </submittedName>
</protein>
<accession>A0A553JI94</accession>
<dbReference type="GO" id="GO:0046677">
    <property type="term" value="P:response to antibiotic"/>
    <property type="evidence" value="ECO:0007669"/>
    <property type="project" value="TreeGrafter"/>
</dbReference>
<evidence type="ECO:0000256" key="1">
    <source>
        <dbReference type="SAM" id="Phobius"/>
    </source>
</evidence>
<feature type="transmembrane region" description="Helical" evidence="1">
    <location>
        <begin position="41"/>
        <end position="62"/>
    </location>
</feature>
<dbReference type="InterPro" id="IPR031347">
    <property type="entry name" value="AmpE"/>
</dbReference>
<dbReference type="Pfam" id="PF17113">
    <property type="entry name" value="AmpE"/>
    <property type="match status" value="1"/>
</dbReference>
<dbReference type="InterPro" id="IPR052966">
    <property type="entry name" value="Beta-lactamase_Reg"/>
</dbReference>
<evidence type="ECO:0000313" key="2">
    <source>
        <dbReference type="EMBL" id="TRY12187.1"/>
    </source>
</evidence>